<dbReference type="STRING" id="1354746.A0A0B2UK79"/>
<evidence type="ECO:0000256" key="7">
    <source>
        <dbReference type="ARBA" id="ARBA00023242"/>
    </source>
</evidence>
<dbReference type="GO" id="GO:0030687">
    <property type="term" value="C:preribosome, large subunit precursor"/>
    <property type="evidence" value="ECO:0007669"/>
    <property type="project" value="TreeGrafter"/>
</dbReference>
<dbReference type="SUPFAM" id="SSF53335">
    <property type="entry name" value="S-adenosyl-L-methionine-dependent methyltransferases"/>
    <property type="match status" value="1"/>
</dbReference>
<dbReference type="InterPro" id="IPR002877">
    <property type="entry name" value="RNA_MeTrfase_FtsJ_dom"/>
</dbReference>
<comment type="subcellular location">
    <subcellularLocation>
        <location evidence="1">Nucleus</location>
        <location evidence="1">Nucleolus</location>
    </subcellularLocation>
</comment>
<feature type="domain" description="DUF3381" evidence="10">
    <location>
        <begin position="218"/>
        <end position="360"/>
    </location>
</feature>
<dbReference type="GO" id="GO:0008650">
    <property type="term" value="F:rRNA (uridine-2'-O-)-methyltransferase activity"/>
    <property type="evidence" value="ECO:0007669"/>
    <property type="project" value="TreeGrafter"/>
</dbReference>
<evidence type="ECO:0000259" key="10">
    <source>
        <dbReference type="Pfam" id="PF11861"/>
    </source>
</evidence>
<evidence type="ECO:0000256" key="8">
    <source>
        <dbReference type="SAM" id="Coils"/>
    </source>
</evidence>
<keyword evidence="4 11" id="KW-0489">Methyltransferase</keyword>
<keyword evidence="2" id="KW-0690">Ribosome biogenesis</keyword>
<evidence type="ECO:0000313" key="12">
    <source>
        <dbReference type="Proteomes" id="UP000031056"/>
    </source>
</evidence>
<dbReference type="FunFam" id="3.40.50.150:FF:000004">
    <property type="entry name" value="AdoMet-dependent rRNA methyltransferase SPB1"/>
    <property type="match status" value="1"/>
</dbReference>
<dbReference type="GO" id="GO:0000463">
    <property type="term" value="P:maturation of LSU-rRNA from tricistronic rRNA transcript (SSU-rRNA, 5.8S rRNA, LSU-rRNA)"/>
    <property type="evidence" value="ECO:0007669"/>
    <property type="project" value="TreeGrafter"/>
</dbReference>
<keyword evidence="5" id="KW-0808">Transferase</keyword>
<evidence type="ECO:0000313" key="11">
    <source>
        <dbReference type="EMBL" id="KHN69395.1"/>
    </source>
</evidence>
<evidence type="ECO:0000256" key="2">
    <source>
        <dbReference type="ARBA" id="ARBA00022517"/>
    </source>
</evidence>
<dbReference type="HOGENOM" id="CLU_009422_8_2_1"/>
<comment type="caution">
    <text evidence="11">The sequence shown here is derived from an EMBL/GenBank/DDBJ whole genome shotgun (WGS) entry which is preliminary data.</text>
</comment>
<evidence type="ECO:0000256" key="5">
    <source>
        <dbReference type="ARBA" id="ARBA00022679"/>
    </source>
</evidence>
<dbReference type="HAMAP" id="MF_01547">
    <property type="entry name" value="RNA_methyltr_E"/>
    <property type="match status" value="1"/>
</dbReference>
<evidence type="ECO:0000256" key="3">
    <source>
        <dbReference type="ARBA" id="ARBA00022552"/>
    </source>
</evidence>
<name>A0A0B2UK79_9MICR</name>
<evidence type="ECO:0000256" key="6">
    <source>
        <dbReference type="ARBA" id="ARBA00022691"/>
    </source>
</evidence>
<dbReference type="Proteomes" id="UP000031056">
    <property type="component" value="Unassembled WGS sequence"/>
</dbReference>
<dbReference type="InterPro" id="IPR015507">
    <property type="entry name" value="rRNA-MeTfrase_E"/>
</dbReference>
<dbReference type="InParanoid" id="A0A0B2UK79"/>
<dbReference type="EMBL" id="JOKQ01000008">
    <property type="protein sequence ID" value="KHN69395.1"/>
    <property type="molecule type" value="Genomic_DNA"/>
</dbReference>
<keyword evidence="3" id="KW-0698">rRNA processing</keyword>
<dbReference type="InterPro" id="IPR024576">
    <property type="entry name" value="rRNA_MeTfrase_Spb1_DUF3381"/>
</dbReference>
<dbReference type="GO" id="GO:0005730">
    <property type="term" value="C:nucleolus"/>
    <property type="evidence" value="ECO:0007669"/>
    <property type="project" value="UniProtKB-SubCell"/>
</dbReference>
<keyword evidence="8" id="KW-0175">Coiled coil</keyword>
<feature type="domain" description="Ribosomal RNA methyltransferase FtsJ" evidence="9">
    <location>
        <begin position="24"/>
        <end position="200"/>
    </location>
</feature>
<protein>
    <submittedName>
        <fullName evidence="11">rRNA methylase</fullName>
    </submittedName>
</protein>
<dbReference type="PANTHER" id="PTHR10920:SF13">
    <property type="entry name" value="PRE-RRNA 2'-O-RIBOSE RNA METHYLTRANSFERASE FTSJ3"/>
    <property type="match status" value="1"/>
</dbReference>
<dbReference type="OrthoDB" id="1287559at2759"/>
<dbReference type="AlphaFoldDB" id="A0A0B2UK79"/>
<dbReference type="VEuPathDB" id="MicrosporidiaDB:M896_081310"/>
<organism evidence="11 12">
    <name type="scientific">Ordospora colligata OC4</name>
    <dbReference type="NCBI Taxonomy" id="1354746"/>
    <lineage>
        <taxon>Eukaryota</taxon>
        <taxon>Fungi</taxon>
        <taxon>Fungi incertae sedis</taxon>
        <taxon>Microsporidia</taxon>
        <taxon>Ordosporidae</taxon>
        <taxon>Ordospora</taxon>
    </lineage>
</organism>
<dbReference type="InterPro" id="IPR050082">
    <property type="entry name" value="RNA_methyltr_RlmE"/>
</dbReference>
<feature type="coiled-coil region" evidence="8">
    <location>
        <begin position="320"/>
        <end position="357"/>
    </location>
</feature>
<dbReference type="InterPro" id="IPR029063">
    <property type="entry name" value="SAM-dependent_MTases_sf"/>
</dbReference>
<dbReference type="RefSeq" id="XP_014563437.1">
    <property type="nucleotide sequence ID" value="XM_014707951.1"/>
</dbReference>
<gene>
    <name evidence="11" type="ORF">M896_081310</name>
</gene>
<keyword evidence="6" id="KW-0949">S-adenosyl-L-methionine</keyword>
<dbReference type="FunCoup" id="A0A0B2UK79">
    <property type="interactions" value="244"/>
</dbReference>
<reference evidence="11 12" key="1">
    <citation type="journal article" date="2014" name="MBio">
        <title>The Ordospora colligata genome; evolution of extreme reduction in microsporidia and host-to-parasite horizontal gene transfer.</title>
        <authorList>
            <person name="Pombert J.-F."/>
            <person name="Haag K.L."/>
            <person name="Beidas S."/>
            <person name="Ebert D."/>
            <person name="Keeling P.J."/>
        </authorList>
    </citation>
    <scope>NUCLEOTIDE SEQUENCE [LARGE SCALE GENOMIC DNA]</scope>
    <source>
        <strain evidence="11 12">OC4</strain>
    </source>
</reference>
<evidence type="ECO:0000259" key="9">
    <source>
        <dbReference type="Pfam" id="PF01728"/>
    </source>
</evidence>
<dbReference type="GO" id="GO:0016435">
    <property type="term" value="F:rRNA (guanine) methyltransferase activity"/>
    <property type="evidence" value="ECO:0007669"/>
    <property type="project" value="TreeGrafter"/>
</dbReference>
<dbReference type="PANTHER" id="PTHR10920">
    <property type="entry name" value="RIBOSOMAL RNA METHYLTRANSFERASE"/>
    <property type="match status" value="1"/>
</dbReference>
<accession>A0A0B2UK79</accession>
<dbReference type="Pfam" id="PF01728">
    <property type="entry name" value="FtsJ"/>
    <property type="match status" value="1"/>
</dbReference>
<dbReference type="Pfam" id="PF11861">
    <property type="entry name" value="DUF3381"/>
    <property type="match status" value="1"/>
</dbReference>
<dbReference type="GeneID" id="26262171"/>
<keyword evidence="12" id="KW-1185">Reference proteome</keyword>
<keyword evidence="7" id="KW-0539">Nucleus</keyword>
<evidence type="ECO:0000256" key="4">
    <source>
        <dbReference type="ARBA" id="ARBA00022603"/>
    </source>
</evidence>
<sequence length="557" mass="64601">MGKSNQIGKARLDKYYNLAKEKGYRARSAFKLIQMNRKYGFLENAHILIDLCAAPGSWSQVAAQEMPLRKKIVAIDIEPIKFIGDVETVVADITGEHCRSELKRILGNHKADVILNDGAPNVGTSWENDAFNQNLLVLHSIKLASEFLKKDGVFVTKIFRSQDYFSLLDVMSRLFNVVETSKPLSSRLQSAEIFLVCMGFVGEEGVESGMLEPSAVFKEEKEAGGYEDFNFYKKLKLTDFLMEDDPQILSGMFLKYSEIVIDVSKETADKILEPEMIELFKDLKVLGRGDVRTIMKKRKNILKMVREGNIEIEELNFLKVENEEESEEEFEEKQKSVEEKIEEIRAEMDKRARAEDRKRKQVYIEDKMCFLNDNVFEKLRMIKENTEMKEEENDVGQSRDIEVSSCSDSLDLDEEEMMCVARLKENPDAFIEDTIDRNIRDPNEKLPNYLREDQAMFYSRRSKADETRMTKKEKEALMRRRTRAERRAEIFMKDLIVDDSEEEGKIAKKVYRSSFKKTKAKPRIVFSKKKGCGIPRGKGRLVMLDKRMKKDKRVKKA</sequence>
<evidence type="ECO:0000256" key="1">
    <source>
        <dbReference type="ARBA" id="ARBA00004604"/>
    </source>
</evidence>
<dbReference type="GO" id="GO:0000466">
    <property type="term" value="P:maturation of 5.8S rRNA from tricistronic rRNA transcript (SSU-rRNA, 5.8S rRNA, LSU-rRNA)"/>
    <property type="evidence" value="ECO:0007669"/>
    <property type="project" value="TreeGrafter"/>
</dbReference>
<proteinExistence type="inferred from homology"/>
<dbReference type="Gene3D" id="3.40.50.150">
    <property type="entry name" value="Vaccinia Virus protein VP39"/>
    <property type="match status" value="1"/>
</dbReference>